<evidence type="ECO:0000313" key="1">
    <source>
        <dbReference type="EMBL" id="RHC11854.1"/>
    </source>
</evidence>
<dbReference type="EMBL" id="QRID01000037">
    <property type="protein sequence ID" value="RHG24021.1"/>
    <property type="molecule type" value="Genomic_DNA"/>
</dbReference>
<proteinExistence type="predicted"/>
<evidence type="ECO:0000313" key="4">
    <source>
        <dbReference type="Proteomes" id="UP000284051"/>
    </source>
</evidence>
<accession>A0A3R6E0H6</accession>
<gene>
    <name evidence="2" type="ORF">DW264_18620</name>
    <name evidence="1" type="ORF">DW856_19730</name>
</gene>
<evidence type="ECO:0000313" key="3">
    <source>
        <dbReference type="Proteomes" id="UP000283513"/>
    </source>
</evidence>
<dbReference type="RefSeq" id="WP_118599609.1">
    <property type="nucleotide sequence ID" value="NZ_QRID01000037.1"/>
</dbReference>
<name>A0A3R6E0H6_9FIRM</name>
<organism evidence="2 4">
    <name type="scientific">Roseburia intestinalis</name>
    <dbReference type="NCBI Taxonomy" id="166486"/>
    <lineage>
        <taxon>Bacteria</taxon>
        <taxon>Bacillati</taxon>
        <taxon>Bacillota</taxon>
        <taxon>Clostridia</taxon>
        <taxon>Lachnospirales</taxon>
        <taxon>Lachnospiraceae</taxon>
        <taxon>Roseburia</taxon>
    </lineage>
</organism>
<comment type="caution">
    <text evidence="2">The sequence shown here is derived from an EMBL/GenBank/DDBJ whole genome shotgun (WGS) entry which is preliminary data.</text>
</comment>
<sequence>MHRTNREMYGDEQNREFVTASRKKLGFYPQKLFLESVGECLKLSMEDLMGIQMDSNKNISLIAGRKVCMEGKNISVTAPLEILFRTPEANIEICRDFNFYAPGGVRTVGNGDVSENQTKLPAEKPNNGGRIEHWRASFSAMAAVPAADFGKIGEDTEQAVAIFACGSVPKVARGTTVLALGEVMRGRKESESSYPKVFQEMENYTVKGGYPAIEENTERKS</sequence>
<reference evidence="3 4" key="1">
    <citation type="submission" date="2018-08" db="EMBL/GenBank/DDBJ databases">
        <title>A genome reference for cultivated species of the human gut microbiota.</title>
        <authorList>
            <person name="Zou Y."/>
            <person name="Xue W."/>
            <person name="Luo G."/>
        </authorList>
    </citation>
    <scope>NUCLEOTIDE SEQUENCE [LARGE SCALE GENOMIC DNA]</scope>
    <source>
        <strain evidence="2 4">AM22-21LB</strain>
        <strain evidence="1 3">AM37-1AC</strain>
    </source>
</reference>
<dbReference type="AlphaFoldDB" id="A0A3R6E0H6"/>
<evidence type="ECO:0000313" key="2">
    <source>
        <dbReference type="EMBL" id="RHG24021.1"/>
    </source>
</evidence>
<protein>
    <submittedName>
        <fullName evidence="2">Uncharacterized protein</fullName>
    </submittedName>
</protein>
<dbReference type="Proteomes" id="UP000283513">
    <property type="component" value="Unassembled WGS sequence"/>
</dbReference>
<dbReference type="Proteomes" id="UP000284051">
    <property type="component" value="Unassembled WGS sequence"/>
</dbReference>
<dbReference type="EMBL" id="QSHO01000035">
    <property type="protein sequence ID" value="RHC11854.1"/>
    <property type="molecule type" value="Genomic_DNA"/>
</dbReference>